<comment type="caution">
    <text evidence="9">The sequence shown here is derived from an EMBL/GenBank/DDBJ whole genome shotgun (WGS) entry which is preliminary data.</text>
</comment>
<gene>
    <name evidence="9" type="ORF">B0O44_11033</name>
</gene>
<dbReference type="Gene3D" id="2.170.130.10">
    <property type="entry name" value="TonB-dependent receptor, plug domain"/>
    <property type="match status" value="1"/>
</dbReference>
<name>A0A318UA28_9SPHI</name>
<sequence length="1215" mass="135286">MNLKVQRKLLPYLWQKFSLVKNFIYKFSLAMKLTAVLLIVASLQISAKTFSQKITLSVKNTALNEVLQEIRKQSGYKLVYNTDQLKKSHPVSMSVHEASLEETLAKAMTNQPFEFEIEDKTILINPSLRKTATELTPAVQKIVITGKVADGKGPLVGATVMEKGTKNVVTTNDKGEFSIKVDQAGVMLVFSYIGFSKKELPASTTFMNVVLQGGDMGLNEVVVTGYQKIDKKTFTGSVSQVSKELVNRSGYTDVSRMLQGAAAGVSVENVSGTFGATPKIRIRGNASISANQEPLYVINGVPIASPANISVNQLYSGDPASLLGSAIAGLNASDIEDITILKDGSATALYGTRAANGVISITTKKGKKNSTVINLSTAFTVGVKPNINQYNVMNSEQQMDLSRDLFNYGYLSVLNYPSTTGAFSDPYMRYANNQISKDQFNAELNRARSVNTDWFDVLFRNNLLQEHSLSFSGGGDKSTYYLSGSYANDNGSAVGYNMKRYTTDFRVVLNLTPKLDVDFNLNASFRNQLSPGTFNGTQNNFETTRAFELNPATYAATTSRAMSPYDENGNYKYYLRSYAPFNILEEINENFNTLKSQDVRFAVRPTYRITKNLTFETLVSARKTSANYDHVMTEYSNVAAAYRVATNDKLRSLNPYLYKDPSDPNSIPETILPRGGILEARQNIGNFFYMTNTLSWKQQFNQKHNLSVFGGFELASDKVTSSFTRGYGYMYYGGKIISPSILAMKKALETDDRYYIEGFTQENRTALFISTQYSFDNKYNIELAGRVDGNNMFGRKTQTRFLPNYSIGVSWNVDKEKFFSAINSAGKIDYLKIRGSYGLRGNAYQTSPNINANYVNLNRPDAVNSEIGIRIFAPELYSLSWEKDYTANLGFEIGLFNKLNLVTEFYSRRNKDLIKSSTVGYEDGFSSKTINWASLKNEGIDITLGVKDIVATRNFKWGADFIFGYVKNTMTEGDLFSPLLTEKTKPDGYGTKGKPLYGLYAYNFAGLDANGQPLFKDKSNGNVVDNIVLSSTNDGLITYMGPRQPTTTGSLTNTFKYKSLELRVFLTYSLGNKVFRSPMVKRIYADDLAASQDIDARWRTAGDERLTNIPGLVSNIQNAYLSSAFIQNEFAYNRSDLMVVSADVLRLSEVMLSYNLGPKILQNTPWLKSARLTFSANNIHYWASSKLRGVDPQSLITGVSLPNPRSYTLRLIAQF</sequence>
<dbReference type="GO" id="GO:0009279">
    <property type="term" value="C:cell outer membrane"/>
    <property type="evidence" value="ECO:0007669"/>
    <property type="project" value="UniProtKB-SubCell"/>
</dbReference>
<dbReference type="Pfam" id="PF13715">
    <property type="entry name" value="CarbopepD_reg_2"/>
    <property type="match status" value="1"/>
</dbReference>
<keyword evidence="6 7" id="KW-0998">Cell outer membrane</keyword>
<evidence type="ECO:0000256" key="2">
    <source>
        <dbReference type="ARBA" id="ARBA00022448"/>
    </source>
</evidence>
<dbReference type="InterPro" id="IPR039426">
    <property type="entry name" value="TonB-dep_rcpt-like"/>
</dbReference>
<dbReference type="InterPro" id="IPR036942">
    <property type="entry name" value="Beta-barrel_TonB_sf"/>
</dbReference>
<dbReference type="InterPro" id="IPR023997">
    <property type="entry name" value="TonB-dep_OMP_SusC/RagA_CS"/>
</dbReference>
<dbReference type="SUPFAM" id="SSF49464">
    <property type="entry name" value="Carboxypeptidase regulatory domain-like"/>
    <property type="match status" value="1"/>
</dbReference>
<dbReference type="OrthoDB" id="9768177at2"/>
<dbReference type="Proteomes" id="UP000248198">
    <property type="component" value="Unassembled WGS sequence"/>
</dbReference>
<dbReference type="EMBL" id="QKLU01000010">
    <property type="protein sequence ID" value="PYF69395.1"/>
    <property type="molecule type" value="Genomic_DNA"/>
</dbReference>
<evidence type="ECO:0000256" key="7">
    <source>
        <dbReference type="PROSITE-ProRule" id="PRU01360"/>
    </source>
</evidence>
<comment type="similarity">
    <text evidence="7">Belongs to the TonB-dependent receptor family.</text>
</comment>
<keyword evidence="5 7" id="KW-0472">Membrane</keyword>
<evidence type="ECO:0000256" key="5">
    <source>
        <dbReference type="ARBA" id="ARBA00023136"/>
    </source>
</evidence>
<dbReference type="NCBIfam" id="TIGR04056">
    <property type="entry name" value="OMP_RagA_SusC"/>
    <property type="match status" value="1"/>
</dbReference>
<evidence type="ECO:0000259" key="8">
    <source>
        <dbReference type="Pfam" id="PF07715"/>
    </source>
</evidence>
<dbReference type="AlphaFoldDB" id="A0A318UA28"/>
<evidence type="ECO:0000256" key="1">
    <source>
        <dbReference type="ARBA" id="ARBA00004571"/>
    </source>
</evidence>
<keyword evidence="10" id="KW-1185">Reference proteome</keyword>
<protein>
    <submittedName>
        <fullName evidence="9">TonB-linked SusC/RagA family outer membrane protein</fullName>
    </submittedName>
</protein>
<dbReference type="NCBIfam" id="TIGR04057">
    <property type="entry name" value="SusC_RagA_signa"/>
    <property type="match status" value="1"/>
</dbReference>
<evidence type="ECO:0000256" key="6">
    <source>
        <dbReference type="ARBA" id="ARBA00023237"/>
    </source>
</evidence>
<keyword evidence="4 7" id="KW-0812">Transmembrane</keyword>
<organism evidence="9 10">
    <name type="scientific">Pedobacter nutrimenti</name>
    <dbReference type="NCBI Taxonomy" id="1241337"/>
    <lineage>
        <taxon>Bacteria</taxon>
        <taxon>Pseudomonadati</taxon>
        <taxon>Bacteroidota</taxon>
        <taxon>Sphingobacteriia</taxon>
        <taxon>Sphingobacteriales</taxon>
        <taxon>Sphingobacteriaceae</taxon>
        <taxon>Pedobacter</taxon>
    </lineage>
</organism>
<evidence type="ECO:0000256" key="4">
    <source>
        <dbReference type="ARBA" id="ARBA00022692"/>
    </source>
</evidence>
<dbReference type="InterPro" id="IPR008969">
    <property type="entry name" value="CarboxyPept-like_regulatory"/>
</dbReference>
<dbReference type="Gene3D" id="2.40.170.20">
    <property type="entry name" value="TonB-dependent receptor, beta-barrel domain"/>
    <property type="match status" value="1"/>
</dbReference>
<evidence type="ECO:0000313" key="9">
    <source>
        <dbReference type="EMBL" id="PYF69395.1"/>
    </source>
</evidence>
<dbReference type="Pfam" id="PF07715">
    <property type="entry name" value="Plug"/>
    <property type="match status" value="1"/>
</dbReference>
<accession>A0A318UA28</accession>
<reference evidence="9 10" key="1">
    <citation type="submission" date="2018-06" db="EMBL/GenBank/DDBJ databases">
        <title>Genomic Encyclopedia of Archaeal and Bacterial Type Strains, Phase II (KMG-II): from individual species to whole genera.</title>
        <authorList>
            <person name="Goeker M."/>
        </authorList>
    </citation>
    <scope>NUCLEOTIDE SEQUENCE [LARGE SCALE GENOMIC DNA]</scope>
    <source>
        <strain evidence="9 10">DSM 27372</strain>
    </source>
</reference>
<proteinExistence type="inferred from homology"/>
<dbReference type="InterPro" id="IPR037066">
    <property type="entry name" value="Plug_dom_sf"/>
</dbReference>
<dbReference type="Gene3D" id="3.55.50.30">
    <property type="match status" value="1"/>
</dbReference>
<comment type="subcellular location">
    <subcellularLocation>
        <location evidence="1 7">Cell outer membrane</location>
        <topology evidence="1 7">Multi-pass membrane protein</topology>
    </subcellularLocation>
</comment>
<dbReference type="InterPro" id="IPR012910">
    <property type="entry name" value="Plug_dom"/>
</dbReference>
<dbReference type="PROSITE" id="PS52016">
    <property type="entry name" value="TONB_DEPENDENT_REC_3"/>
    <property type="match status" value="1"/>
</dbReference>
<feature type="domain" description="TonB-dependent receptor plug" evidence="8">
    <location>
        <begin position="231"/>
        <end position="358"/>
    </location>
</feature>
<evidence type="ECO:0000313" key="10">
    <source>
        <dbReference type="Proteomes" id="UP000248198"/>
    </source>
</evidence>
<evidence type="ECO:0000256" key="3">
    <source>
        <dbReference type="ARBA" id="ARBA00022452"/>
    </source>
</evidence>
<dbReference type="SUPFAM" id="SSF56935">
    <property type="entry name" value="Porins"/>
    <property type="match status" value="1"/>
</dbReference>
<keyword evidence="3 7" id="KW-1134">Transmembrane beta strand</keyword>
<keyword evidence="2 7" id="KW-0813">Transport</keyword>
<dbReference type="InterPro" id="IPR023996">
    <property type="entry name" value="TonB-dep_OMP_SusC/RagA"/>
</dbReference>